<dbReference type="SUPFAM" id="SSF55874">
    <property type="entry name" value="ATPase domain of HSP90 chaperone/DNA topoisomerase II/histidine kinase"/>
    <property type="match status" value="1"/>
</dbReference>
<dbReference type="GO" id="GO:0005524">
    <property type="term" value="F:ATP binding"/>
    <property type="evidence" value="ECO:0007669"/>
    <property type="project" value="UniProtKB-KW"/>
</dbReference>
<dbReference type="InterPro" id="IPR010194">
    <property type="entry name" value="Anti-sigma_F"/>
</dbReference>
<organism evidence="9 10">
    <name type="scientific">Alkalicella caledoniensis</name>
    <dbReference type="NCBI Taxonomy" id="2731377"/>
    <lineage>
        <taxon>Bacteria</taxon>
        <taxon>Bacillati</taxon>
        <taxon>Bacillota</taxon>
        <taxon>Clostridia</taxon>
        <taxon>Eubacteriales</taxon>
        <taxon>Proteinivoracaceae</taxon>
        <taxon>Alkalicella</taxon>
    </lineage>
</organism>
<dbReference type="NCBIfam" id="TIGR01925">
    <property type="entry name" value="spIIAB"/>
    <property type="match status" value="1"/>
</dbReference>
<evidence type="ECO:0000256" key="5">
    <source>
        <dbReference type="ARBA" id="ARBA00022840"/>
    </source>
</evidence>
<dbReference type="InterPro" id="IPR036890">
    <property type="entry name" value="HATPase_C_sf"/>
</dbReference>
<comment type="similarity">
    <text evidence="7">Belongs to the anti-sigma-factor family.</text>
</comment>
<dbReference type="EC" id="2.7.11.1" evidence="7"/>
<keyword evidence="2 7" id="KW-0808">Transferase</keyword>
<dbReference type="GO" id="GO:0030435">
    <property type="term" value="P:sporulation resulting in formation of a cellular spore"/>
    <property type="evidence" value="ECO:0007669"/>
    <property type="project" value="UniProtKB-KW"/>
</dbReference>
<evidence type="ECO:0000256" key="6">
    <source>
        <dbReference type="ARBA" id="ARBA00022969"/>
    </source>
</evidence>
<dbReference type="EMBL" id="CP058559">
    <property type="protein sequence ID" value="QNO16202.1"/>
    <property type="molecule type" value="Genomic_DNA"/>
</dbReference>
<feature type="domain" description="Histidine kinase/HSP90-like ATPase" evidence="8">
    <location>
        <begin position="35"/>
        <end position="139"/>
    </location>
</feature>
<keyword evidence="3 7" id="KW-0547">Nucleotide-binding</keyword>
<evidence type="ECO:0000313" key="10">
    <source>
        <dbReference type="Proteomes" id="UP000516160"/>
    </source>
</evidence>
<protein>
    <recommendedName>
        <fullName evidence="7">Anti-sigma F factor</fullName>
        <ecNumber evidence="7">2.7.11.1</ecNumber>
    </recommendedName>
    <alternativeName>
        <fullName evidence="7">Stage II sporulation protein AB</fullName>
    </alternativeName>
</protein>
<proteinExistence type="inferred from homology"/>
<sequence>MENYMELIIPSYSRNESFARSVVGAFLTQLDPTLDELNDVKTAVSEAVTNAIIHGYGNNGGEIRILSKITNNIFEVKIIDQGKGIEDIEQAREPLYTSKPEMERSGLGFSVMEGFMDEVEIISKVGTGTQITLRKKFNSVPSGH</sequence>
<dbReference type="SMART" id="SM00387">
    <property type="entry name" value="HATPase_c"/>
    <property type="match status" value="1"/>
</dbReference>
<evidence type="ECO:0000259" key="8">
    <source>
        <dbReference type="SMART" id="SM00387"/>
    </source>
</evidence>
<keyword evidence="6 7" id="KW-0749">Sporulation</keyword>
<keyword evidence="4 7" id="KW-0418">Kinase</keyword>
<dbReference type="GO" id="GO:0042174">
    <property type="term" value="P:negative regulation of sporulation resulting in formation of a cellular spore"/>
    <property type="evidence" value="ECO:0007669"/>
    <property type="project" value="InterPro"/>
</dbReference>
<dbReference type="GO" id="GO:0016989">
    <property type="term" value="F:sigma factor antagonist activity"/>
    <property type="evidence" value="ECO:0007669"/>
    <property type="project" value="InterPro"/>
</dbReference>
<dbReference type="GO" id="GO:0004674">
    <property type="term" value="F:protein serine/threonine kinase activity"/>
    <property type="evidence" value="ECO:0007669"/>
    <property type="project" value="UniProtKB-KW"/>
</dbReference>
<dbReference type="InterPro" id="IPR050267">
    <property type="entry name" value="Anti-sigma-factor_SerPK"/>
</dbReference>
<dbReference type="PANTHER" id="PTHR35526:SF3">
    <property type="entry name" value="ANTI-SIGMA-F FACTOR RSBW"/>
    <property type="match status" value="1"/>
</dbReference>
<dbReference type="KEGG" id="acae:HYG86_16185"/>
<reference evidence="9 10" key="1">
    <citation type="submission" date="2020-07" db="EMBL/GenBank/DDBJ databases">
        <title>Alkalicella. sp. LB2 genome.</title>
        <authorList>
            <person name="Postec A."/>
            <person name="Quemeneur M."/>
        </authorList>
    </citation>
    <scope>NUCLEOTIDE SEQUENCE [LARGE SCALE GENOMIC DNA]</scope>
    <source>
        <strain evidence="9 10">LB2</strain>
    </source>
</reference>
<evidence type="ECO:0000256" key="2">
    <source>
        <dbReference type="ARBA" id="ARBA00022679"/>
    </source>
</evidence>
<accession>A0A7G9WBZ0</accession>
<evidence type="ECO:0000313" key="9">
    <source>
        <dbReference type="EMBL" id="QNO16202.1"/>
    </source>
</evidence>
<keyword evidence="1 7" id="KW-0723">Serine/threonine-protein kinase</keyword>
<dbReference type="GO" id="GO:0030436">
    <property type="term" value="P:asexual sporulation"/>
    <property type="evidence" value="ECO:0007669"/>
    <property type="project" value="UniProtKB-UniRule"/>
</dbReference>
<gene>
    <name evidence="7" type="primary">spoIIAB</name>
    <name evidence="9" type="ORF">HYG86_16185</name>
</gene>
<dbReference type="AlphaFoldDB" id="A0A7G9WBZ0"/>
<evidence type="ECO:0000256" key="3">
    <source>
        <dbReference type="ARBA" id="ARBA00022741"/>
    </source>
</evidence>
<comment type="function">
    <text evidence="7">Binds to sigma F and blocks its ability to form an RNA polymerase holoenzyme (E-sigma F). Phosphorylates SpoIIAA on a serine residue. This phosphorylation may enable SpoIIAA to act as an anti-anti-sigma factor that counteracts SpoIIAB and thus releases sigma F from inhibition.</text>
</comment>
<dbReference type="InterPro" id="IPR003594">
    <property type="entry name" value="HATPase_dom"/>
</dbReference>
<dbReference type="Proteomes" id="UP000516160">
    <property type="component" value="Chromosome"/>
</dbReference>
<evidence type="ECO:0000256" key="1">
    <source>
        <dbReference type="ARBA" id="ARBA00022527"/>
    </source>
</evidence>
<comment type="catalytic activity">
    <reaction evidence="7">
        <text>L-threonyl-[protein] + ATP = O-phospho-L-threonyl-[protein] + ADP + H(+)</text>
        <dbReference type="Rhea" id="RHEA:46608"/>
        <dbReference type="Rhea" id="RHEA-COMP:11060"/>
        <dbReference type="Rhea" id="RHEA-COMP:11605"/>
        <dbReference type="ChEBI" id="CHEBI:15378"/>
        <dbReference type="ChEBI" id="CHEBI:30013"/>
        <dbReference type="ChEBI" id="CHEBI:30616"/>
        <dbReference type="ChEBI" id="CHEBI:61977"/>
        <dbReference type="ChEBI" id="CHEBI:456216"/>
        <dbReference type="EC" id="2.7.11.1"/>
    </reaction>
</comment>
<comment type="catalytic activity">
    <reaction evidence="7">
        <text>L-seryl-[protein] + ATP = O-phospho-L-seryl-[protein] + ADP + H(+)</text>
        <dbReference type="Rhea" id="RHEA:17989"/>
        <dbReference type="Rhea" id="RHEA-COMP:9863"/>
        <dbReference type="Rhea" id="RHEA-COMP:11604"/>
        <dbReference type="ChEBI" id="CHEBI:15378"/>
        <dbReference type="ChEBI" id="CHEBI:29999"/>
        <dbReference type="ChEBI" id="CHEBI:30616"/>
        <dbReference type="ChEBI" id="CHEBI:83421"/>
        <dbReference type="ChEBI" id="CHEBI:456216"/>
        <dbReference type="EC" id="2.7.11.1"/>
    </reaction>
</comment>
<dbReference type="Pfam" id="PF13581">
    <property type="entry name" value="HATPase_c_2"/>
    <property type="match status" value="1"/>
</dbReference>
<keyword evidence="10" id="KW-1185">Reference proteome</keyword>
<dbReference type="HAMAP" id="MF_00637">
    <property type="entry name" value="Anti_sigma_F"/>
    <property type="match status" value="1"/>
</dbReference>
<dbReference type="Gene3D" id="3.30.565.10">
    <property type="entry name" value="Histidine kinase-like ATPase, C-terminal domain"/>
    <property type="match status" value="1"/>
</dbReference>
<keyword evidence="5 7" id="KW-0067">ATP-binding</keyword>
<dbReference type="RefSeq" id="WP_213166597.1">
    <property type="nucleotide sequence ID" value="NZ_CP058559.1"/>
</dbReference>
<dbReference type="PANTHER" id="PTHR35526">
    <property type="entry name" value="ANTI-SIGMA-F FACTOR RSBW-RELATED"/>
    <property type="match status" value="1"/>
</dbReference>
<evidence type="ECO:0000256" key="4">
    <source>
        <dbReference type="ARBA" id="ARBA00022777"/>
    </source>
</evidence>
<evidence type="ECO:0000256" key="7">
    <source>
        <dbReference type="HAMAP-Rule" id="MF_00637"/>
    </source>
</evidence>
<name>A0A7G9WBZ0_ALKCA</name>